<gene>
    <name evidence="1" type="ORF">Scep_010339</name>
</gene>
<dbReference type="EMBL" id="JBBNAG010000004">
    <property type="protein sequence ID" value="KAK9140658.1"/>
    <property type="molecule type" value="Genomic_DNA"/>
</dbReference>
<evidence type="ECO:0000313" key="2">
    <source>
        <dbReference type="Proteomes" id="UP001419268"/>
    </source>
</evidence>
<keyword evidence="2" id="KW-1185">Reference proteome</keyword>
<comment type="caution">
    <text evidence="1">The sequence shown here is derived from an EMBL/GenBank/DDBJ whole genome shotgun (WGS) entry which is preliminary data.</text>
</comment>
<accession>A0AAP0JW55</accession>
<proteinExistence type="predicted"/>
<protein>
    <recommendedName>
        <fullName evidence="3">RNase H type-1 domain-containing protein</fullName>
    </recommendedName>
</protein>
<dbReference type="AlphaFoldDB" id="A0AAP0JW55"/>
<organism evidence="1 2">
    <name type="scientific">Stephania cephalantha</name>
    <dbReference type="NCBI Taxonomy" id="152367"/>
    <lineage>
        <taxon>Eukaryota</taxon>
        <taxon>Viridiplantae</taxon>
        <taxon>Streptophyta</taxon>
        <taxon>Embryophyta</taxon>
        <taxon>Tracheophyta</taxon>
        <taxon>Spermatophyta</taxon>
        <taxon>Magnoliopsida</taxon>
        <taxon>Ranunculales</taxon>
        <taxon>Menispermaceae</taxon>
        <taxon>Menispermoideae</taxon>
        <taxon>Cissampelideae</taxon>
        <taxon>Stephania</taxon>
    </lineage>
</organism>
<dbReference type="Proteomes" id="UP001419268">
    <property type="component" value="Unassembled WGS sequence"/>
</dbReference>
<reference evidence="1 2" key="1">
    <citation type="submission" date="2024-01" db="EMBL/GenBank/DDBJ databases">
        <title>Genome assemblies of Stephania.</title>
        <authorList>
            <person name="Yang L."/>
        </authorList>
    </citation>
    <scope>NUCLEOTIDE SEQUENCE [LARGE SCALE GENOMIC DNA]</scope>
    <source>
        <strain evidence="1">JXDWG</strain>
        <tissue evidence="1">Leaf</tissue>
    </source>
</reference>
<sequence>MKAIPAPSAHKGEDTVSWQFNKAGRFIVKEAYRFITASDSSPNPNNWRNIWEWEGPNVFAPFSSYFDTANCLMEMNALKEGLVRMICVEGCVQKRLSERLRGLLALVTEFWSIKTGLETAKREGFLRLIVESDSLEAIDLSRGPSSPNLDPLV</sequence>
<name>A0AAP0JW55_9MAGN</name>
<evidence type="ECO:0008006" key="3">
    <source>
        <dbReference type="Google" id="ProtNLM"/>
    </source>
</evidence>
<evidence type="ECO:0000313" key="1">
    <source>
        <dbReference type="EMBL" id="KAK9140658.1"/>
    </source>
</evidence>